<protein>
    <submittedName>
        <fullName evidence="3">TM0106 family RecB-like putative nuclease</fullName>
    </submittedName>
</protein>
<dbReference type="InterPro" id="IPR012337">
    <property type="entry name" value="RNaseH-like_sf"/>
</dbReference>
<gene>
    <name evidence="3" type="ORF">LHA26_05555</name>
</gene>
<dbReference type="RefSeq" id="WP_252167740.1">
    <property type="nucleotide sequence ID" value="NZ_CP084930.1"/>
</dbReference>
<dbReference type="NCBIfam" id="TIGR03491">
    <property type="entry name" value="TM0106 family RecB-like putative nuclease"/>
    <property type="match status" value="1"/>
</dbReference>
<dbReference type="InterPro" id="IPR038720">
    <property type="entry name" value="YprB_RNase_H-like_dom"/>
</dbReference>
<evidence type="ECO:0000259" key="1">
    <source>
        <dbReference type="Pfam" id="PF12705"/>
    </source>
</evidence>
<sequence length="496" mass="55082">MSEPMPLISGAMLRDILLCERKAALDIHGDQARRDPISAFVRLLWAEGAAHEEDLLGSDGGGVVDLRGLDRAAREAGTIAAIQSRAPTIYGSVILHDDLIGMPDILALSSNGYVASDVKSGAATEEPNGAYKKEYLVQVAHYAFMLRELGVGAGEEAGIIDRKGEAVWYDLRLPLGRERITGLELHLRTLDRAREIRASPSNSRGALGARCGMCEWKTLCRAELRAADDLTLIPGLGRAIRPPIETLATTVADLAAMPTSAIRSVPGVGIDRMRRFVDRARLLANPHAGPIIREPLSLSRPPHAIDFDIEADPLRDIIYLHGFWHCSEGRERFVHFFAETADEAGEREAFASAVSHFREHRTAHWFHYSAYERTAYRKLQRRYPDVCDADEIEDIFAPVRCTDVYAVIAKRTDWPLSSYGIKSIARACGFKWEDTDPGGANSIEWYDRYVQTGDRALRDRIIAYNRDDVIASQVVRDALFELETTGAITSFKRPAK</sequence>
<proteinExistence type="predicted"/>
<dbReference type="InterPro" id="IPR038726">
    <property type="entry name" value="PDDEXK_AddAB-type"/>
</dbReference>
<dbReference type="EMBL" id="CP084930">
    <property type="protein sequence ID" value="USI73932.1"/>
    <property type="molecule type" value="Genomic_DNA"/>
</dbReference>
<evidence type="ECO:0000313" key="3">
    <source>
        <dbReference type="EMBL" id="USI73932.1"/>
    </source>
</evidence>
<accession>A0ABY4XAD4</accession>
<dbReference type="InterPro" id="IPR011604">
    <property type="entry name" value="PDDEXK-like_dom_sf"/>
</dbReference>
<dbReference type="Gene3D" id="3.90.320.10">
    <property type="match status" value="1"/>
</dbReference>
<reference evidence="3" key="1">
    <citation type="journal article" date="2022" name="Toxins">
        <title>Genomic Analysis of Sphingopyxis sp. USTB-05 for Biodegrading Cyanobacterial Hepatotoxins.</title>
        <authorList>
            <person name="Liu C."/>
            <person name="Xu Q."/>
            <person name="Zhao Z."/>
            <person name="Zhang H."/>
            <person name="Liu X."/>
            <person name="Yin C."/>
            <person name="Liu Y."/>
            <person name="Yan H."/>
        </authorList>
    </citation>
    <scope>NUCLEOTIDE SEQUENCE</scope>
    <source>
        <strain evidence="3">NBD5</strain>
    </source>
</reference>
<dbReference type="Proteomes" id="UP001056937">
    <property type="component" value="Chromosome 1"/>
</dbReference>
<keyword evidence="4" id="KW-1185">Reference proteome</keyword>
<evidence type="ECO:0000259" key="2">
    <source>
        <dbReference type="Pfam" id="PF13482"/>
    </source>
</evidence>
<evidence type="ECO:0000313" key="4">
    <source>
        <dbReference type="Proteomes" id="UP001056937"/>
    </source>
</evidence>
<feature type="domain" description="YprB ribonuclease H-like" evidence="2">
    <location>
        <begin position="307"/>
        <end position="479"/>
    </location>
</feature>
<dbReference type="SUPFAM" id="SSF53098">
    <property type="entry name" value="Ribonuclease H-like"/>
    <property type="match status" value="1"/>
</dbReference>
<feature type="domain" description="PD-(D/E)XK endonuclease-like" evidence="1">
    <location>
        <begin position="39"/>
        <end position="221"/>
    </location>
</feature>
<dbReference type="InterPro" id="IPR019993">
    <property type="entry name" value="RecB_nuclease_TM0106_put"/>
</dbReference>
<dbReference type="Pfam" id="PF12705">
    <property type="entry name" value="PDDEXK_1"/>
    <property type="match status" value="1"/>
</dbReference>
<name>A0ABY4XAD4_9SPHN</name>
<organism evidence="3 4">
    <name type="scientific">Sphingomonas morindae</name>
    <dbReference type="NCBI Taxonomy" id="1541170"/>
    <lineage>
        <taxon>Bacteria</taxon>
        <taxon>Pseudomonadati</taxon>
        <taxon>Pseudomonadota</taxon>
        <taxon>Alphaproteobacteria</taxon>
        <taxon>Sphingomonadales</taxon>
        <taxon>Sphingomonadaceae</taxon>
        <taxon>Sphingomonas</taxon>
    </lineage>
</organism>
<dbReference type="Pfam" id="PF13482">
    <property type="entry name" value="RNase_H_2"/>
    <property type="match status" value="1"/>
</dbReference>